<comment type="subunit">
    <text evidence="1">Homodimer.</text>
</comment>
<dbReference type="InterPro" id="IPR011051">
    <property type="entry name" value="RmlC_Cupin_sf"/>
</dbReference>
<dbReference type="GO" id="GO:0006144">
    <property type="term" value="P:purine nucleobase metabolic process"/>
    <property type="evidence" value="ECO:0007669"/>
    <property type="project" value="UniProtKB-KW"/>
</dbReference>
<dbReference type="AlphaFoldDB" id="A0A1E3H1Q1"/>
<dbReference type="Pfam" id="PF04115">
    <property type="entry name" value="Ureidogly_lyase"/>
    <property type="match status" value="1"/>
</dbReference>
<comment type="catalytic activity">
    <reaction evidence="4">
        <text>(S)-ureidoglycolate = urea + glyoxylate</text>
        <dbReference type="Rhea" id="RHEA:11304"/>
        <dbReference type="ChEBI" id="CHEBI:16199"/>
        <dbReference type="ChEBI" id="CHEBI:36655"/>
        <dbReference type="ChEBI" id="CHEBI:57296"/>
        <dbReference type="EC" id="4.3.2.3"/>
    </reaction>
</comment>
<evidence type="ECO:0000256" key="4">
    <source>
        <dbReference type="ARBA" id="ARBA00047684"/>
    </source>
</evidence>
<comment type="caution">
    <text evidence="5">The sequence shown here is derived from an EMBL/GenBank/DDBJ whole genome shotgun (WGS) entry which is preliminary data.</text>
</comment>
<dbReference type="Proteomes" id="UP000094622">
    <property type="component" value="Unassembled WGS sequence"/>
</dbReference>
<evidence type="ECO:0000256" key="1">
    <source>
        <dbReference type="ARBA" id="ARBA00011738"/>
    </source>
</evidence>
<name>A0A1E3H1Q1_9HYPH</name>
<dbReference type="PANTHER" id="PTHR35721">
    <property type="entry name" value="UREIDOGLYCOLATE HYDROLASE"/>
    <property type="match status" value="1"/>
</dbReference>
<evidence type="ECO:0000313" key="6">
    <source>
        <dbReference type="Proteomes" id="UP000094622"/>
    </source>
</evidence>
<accession>A0A1E3H1Q1</accession>
<dbReference type="InterPro" id="IPR007247">
    <property type="entry name" value="Ureidogly_lyase"/>
</dbReference>
<gene>
    <name evidence="5" type="ORF">A6302_03207</name>
</gene>
<dbReference type="SUPFAM" id="SSF51182">
    <property type="entry name" value="RmlC-like cupins"/>
    <property type="match status" value="1"/>
</dbReference>
<protein>
    <submittedName>
        <fullName evidence="5">Ureidoglycolate hydrolase</fullName>
    </submittedName>
</protein>
<keyword evidence="5" id="KW-0378">Hydrolase</keyword>
<dbReference type="EMBL" id="MCRJ01000088">
    <property type="protein sequence ID" value="ODN69481.1"/>
    <property type="molecule type" value="Genomic_DNA"/>
</dbReference>
<evidence type="ECO:0000256" key="2">
    <source>
        <dbReference type="ARBA" id="ARBA00022631"/>
    </source>
</evidence>
<keyword evidence="6" id="KW-1185">Reference proteome</keyword>
<evidence type="ECO:0000313" key="5">
    <source>
        <dbReference type="EMBL" id="ODN69481.1"/>
    </source>
</evidence>
<dbReference type="Gene3D" id="2.60.120.480">
    <property type="entry name" value="Ureidoglycolate hydrolase"/>
    <property type="match status" value="1"/>
</dbReference>
<dbReference type="GO" id="GO:0004848">
    <property type="term" value="F:ureidoglycolate hydrolase activity"/>
    <property type="evidence" value="ECO:0007669"/>
    <property type="project" value="InterPro"/>
</dbReference>
<keyword evidence="2" id="KW-0659">Purine metabolism</keyword>
<organism evidence="5 6">
    <name type="scientific">Methylobrevis pamukkalensis</name>
    <dbReference type="NCBI Taxonomy" id="1439726"/>
    <lineage>
        <taxon>Bacteria</taxon>
        <taxon>Pseudomonadati</taxon>
        <taxon>Pseudomonadota</taxon>
        <taxon>Alphaproteobacteria</taxon>
        <taxon>Hyphomicrobiales</taxon>
        <taxon>Pleomorphomonadaceae</taxon>
        <taxon>Methylobrevis</taxon>
    </lineage>
</organism>
<evidence type="ECO:0000256" key="3">
    <source>
        <dbReference type="ARBA" id="ARBA00023239"/>
    </source>
</evidence>
<dbReference type="RefSeq" id="WP_069307613.1">
    <property type="nucleotide sequence ID" value="NZ_MCRJ01000088.1"/>
</dbReference>
<proteinExistence type="predicted"/>
<dbReference type="OrthoDB" id="9804602at2"/>
<reference evidence="5 6" key="1">
    <citation type="submission" date="2016-07" db="EMBL/GenBank/DDBJ databases">
        <title>Draft Genome Sequence of Methylobrevis pamukkalensis PK2.</title>
        <authorList>
            <person name="Vasilenko O.V."/>
            <person name="Doronina N.V."/>
            <person name="Shmareva M.N."/>
            <person name="Tarlachkov S.V."/>
            <person name="Mustakhimov I."/>
            <person name="Trotsenko Y.A."/>
        </authorList>
    </citation>
    <scope>NUCLEOTIDE SEQUENCE [LARGE SCALE GENOMIC DNA]</scope>
    <source>
        <strain evidence="5 6">PK2</strain>
    </source>
</reference>
<dbReference type="PANTHER" id="PTHR35721:SF1">
    <property type="entry name" value="UREIDOGLYCOLATE HYDROLASE"/>
    <property type="match status" value="1"/>
</dbReference>
<dbReference type="GO" id="GO:0000256">
    <property type="term" value="P:allantoin catabolic process"/>
    <property type="evidence" value="ECO:0007669"/>
    <property type="project" value="InterPro"/>
</dbReference>
<dbReference type="InterPro" id="IPR024060">
    <property type="entry name" value="Ureidoglycolate_lyase_dom_sf"/>
</dbReference>
<keyword evidence="3" id="KW-0456">Lyase</keyword>
<sequence>MSAATPENAPATAPIVRPLAIEDLTPEAFEAFGTVIPPMEDGVEFGAQDAALDLTQGTPRFYTMRIPGRGLVCKQITRHRHVTQTLASAGGHDWVMAVAPPRDLDDPDAAPVLEEIRAFRIPGDTAVMLLAGAWHAGPLFEAGAERSFFNLELADTNIVDHHTVKLTERYGVMLELV</sequence>
<dbReference type="GO" id="GO:0050385">
    <property type="term" value="F:ureidoglycolate lyase activity"/>
    <property type="evidence" value="ECO:0007669"/>
    <property type="project" value="UniProtKB-EC"/>
</dbReference>